<dbReference type="SMR" id="A0A015N6G2"/>
<dbReference type="PANTHER" id="PTHR12373">
    <property type="entry name" value="ENHANCER OF RUDIMENTARY ERH"/>
    <property type="match status" value="1"/>
</dbReference>
<sequence>MNGHTLLLFQKDNNPDSRTWTEHENITLAVEAIIAMYETRLAESHPTRGHIHYQVGDLIGFIGQCREFAALVYDQMINAYVPKDKAWLQEKIVTHLRKKLENQNHINGGTVNGHQSGKRNNRGF</sequence>
<feature type="compositionally biased region" description="Polar residues" evidence="2">
    <location>
        <begin position="103"/>
        <end position="115"/>
    </location>
</feature>
<dbReference type="PANTHER" id="PTHR12373:SF0">
    <property type="entry name" value="ENHANCER OF RUDIMENTARY HOMOLOG"/>
    <property type="match status" value="1"/>
</dbReference>
<dbReference type="SUPFAM" id="SSF143875">
    <property type="entry name" value="ERH-like"/>
    <property type="match status" value="1"/>
</dbReference>
<evidence type="ECO:0000313" key="3">
    <source>
        <dbReference type="EMBL" id="EXX74768.1"/>
    </source>
</evidence>
<dbReference type="AlphaFoldDB" id="A0A015N6G2"/>
<dbReference type="STRING" id="1432141.A0A015N6G2"/>
<evidence type="ECO:0008006" key="5">
    <source>
        <dbReference type="Google" id="ProtNLM"/>
    </source>
</evidence>
<proteinExistence type="inferred from homology"/>
<keyword evidence="4" id="KW-1185">Reference proteome</keyword>
<comment type="caution">
    <text evidence="3">The sequence shown here is derived from an EMBL/GenBank/DDBJ whole genome shotgun (WGS) entry which is preliminary data.</text>
</comment>
<reference evidence="3 4" key="1">
    <citation type="submission" date="2014-02" db="EMBL/GenBank/DDBJ databases">
        <title>Single nucleus genome sequencing reveals high similarity among nuclei of an endomycorrhizal fungus.</title>
        <authorList>
            <person name="Lin K."/>
            <person name="Geurts R."/>
            <person name="Zhang Z."/>
            <person name="Limpens E."/>
            <person name="Saunders D.G."/>
            <person name="Mu D."/>
            <person name="Pang E."/>
            <person name="Cao H."/>
            <person name="Cha H."/>
            <person name="Lin T."/>
            <person name="Zhou Q."/>
            <person name="Shang Y."/>
            <person name="Li Y."/>
            <person name="Ivanov S."/>
            <person name="Sharma T."/>
            <person name="Velzen R.V."/>
            <person name="Ruijter N.D."/>
            <person name="Aanen D.K."/>
            <person name="Win J."/>
            <person name="Kamoun S."/>
            <person name="Bisseling T."/>
            <person name="Huang S."/>
        </authorList>
    </citation>
    <scope>NUCLEOTIDE SEQUENCE [LARGE SCALE GENOMIC DNA]</scope>
    <source>
        <strain evidence="4">DAOM197198w</strain>
    </source>
</reference>
<dbReference type="InterPro" id="IPR035912">
    <property type="entry name" value="EHR_sf"/>
</dbReference>
<organism evidence="3 4">
    <name type="scientific">Rhizophagus irregularis (strain DAOM 197198w)</name>
    <name type="common">Glomus intraradices</name>
    <dbReference type="NCBI Taxonomy" id="1432141"/>
    <lineage>
        <taxon>Eukaryota</taxon>
        <taxon>Fungi</taxon>
        <taxon>Fungi incertae sedis</taxon>
        <taxon>Mucoromycota</taxon>
        <taxon>Glomeromycotina</taxon>
        <taxon>Glomeromycetes</taxon>
        <taxon>Glomerales</taxon>
        <taxon>Glomeraceae</taxon>
        <taxon>Rhizophagus</taxon>
    </lineage>
</organism>
<dbReference type="Proteomes" id="UP000022910">
    <property type="component" value="Unassembled WGS sequence"/>
</dbReference>
<dbReference type="EMBL" id="JEMT01012722">
    <property type="protein sequence ID" value="EXX74768.1"/>
    <property type="molecule type" value="Genomic_DNA"/>
</dbReference>
<feature type="region of interest" description="Disordered" evidence="2">
    <location>
        <begin position="103"/>
        <end position="124"/>
    </location>
</feature>
<comment type="similarity">
    <text evidence="1">Belongs to the E(R) family.</text>
</comment>
<dbReference type="InterPro" id="IPR000781">
    <property type="entry name" value="ERH"/>
</dbReference>
<name>A0A015N6G2_RHIIW</name>
<dbReference type="OrthoDB" id="7887808at2759"/>
<dbReference type="OMA" id="ESRTWSD"/>
<dbReference type="HOGENOM" id="CLU_125703_1_0_1"/>
<gene>
    <name evidence="3" type="ORF">RirG_048090</name>
</gene>
<dbReference type="Gene3D" id="3.30.2260.10">
    <property type="entry name" value="Enhancer of rudimentary"/>
    <property type="match status" value="1"/>
</dbReference>
<evidence type="ECO:0000313" key="4">
    <source>
        <dbReference type="Proteomes" id="UP000022910"/>
    </source>
</evidence>
<evidence type="ECO:0000256" key="2">
    <source>
        <dbReference type="SAM" id="MobiDB-lite"/>
    </source>
</evidence>
<protein>
    <recommendedName>
        <fullName evidence="5">Enhancer of rudimentary</fullName>
    </recommendedName>
</protein>
<evidence type="ECO:0000256" key="1">
    <source>
        <dbReference type="ARBA" id="ARBA00007491"/>
    </source>
</evidence>
<accession>A0A015N6G2</accession>
<dbReference type="Pfam" id="PF01133">
    <property type="entry name" value="ER"/>
    <property type="match status" value="1"/>
</dbReference>